<dbReference type="Proteomes" id="UP000232323">
    <property type="component" value="Unassembled WGS sequence"/>
</dbReference>
<dbReference type="OrthoDB" id="6418713at2759"/>
<comment type="caution">
    <text evidence="7">The sequence shown here is derived from an EMBL/GenBank/DDBJ whole genome shotgun (WGS) entry which is preliminary data.</text>
</comment>
<dbReference type="Pfam" id="PF03151">
    <property type="entry name" value="TPT"/>
    <property type="match status" value="1"/>
</dbReference>
<keyword evidence="4 5" id="KW-0472">Membrane</keyword>
<dbReference type="AlphaFoldDB" id="A0A250X0J2"/>
<evidence type="ECO:0000256" key="5">
    <source>
        <dbReference type="SAM" id="Phobius"/>
    </source>
</evidence>
<feature type="domain" description="Sugar phosphate transporter" evidence="6">
    <location>
        <begin position="32"/>
        <end position="281"/>
    </location>
</feature>
<evidence type="ECO:0000256" key="2">
    <source>
        <dbReference type="ARBA" id="ARBA00022692"/>
    </source>
</evidence>
<feature type="transmembrane region" description="Helical" evidence="5">
    <location>
        <begin position="54"/>
        <end position="77"/>
    </location>
</feature>
<name>A0A250X0J2_9CHLO</name>
<proteinExistence type="predicted"/>
<evidence type="ECO:0000313" key="8">
    <source>
        <dbReference type="Proteomes" id="UP000232323"/>
    </source>
</evidence>
<evidence type="ECO:0000256" key="4">
    <source>
        <dbReference type="ARBA" id="ARBA00023136"/>
    </source>
</evidence>
<comment type="subcellular location">
    <subcellularLocation>
        <location evidence="1">Membrane</location>
        <topology evidence="1">Multi-pass membrane protein</topology>
    </subcellularLocation>
</comment>
<reference evidence="7 8" key="1">
    <citation type="submission" date="2017-08" db="EMBL/GenBank/DDBJ databases">
        <title>Acidophilic green algal genome provides insights into adaptation to an acidic environment.</title>
        <authorList>
            <person name="Hirooka S."/>
            <person name="Hirose Y."/>
            <person name="Kanesaki Y."/>
            <person name="Higuchi S."/>
            <person name="Fujiwara T."/>
            <person name="Onuma R."/>
            <person name="Era A."/>
            <person name="Ohbayashi R."/>
            <person name="Uzuka A."/>
            <person name="Nozaki H."/>
            <person name="Yoshikawa H."/>
            <person name="Miyagishima S.Y."/>
        </authorList>
    </citation>
    <scope>NUCLEOTIDE SEQUENCE [LARGE SCALE GENOMIC DNA]</scope>
    <source>
        <strain evidence="7 8">NIES-2499</strain>
    </source>
</reference>
<dbReference type="PANTHER" id="PTHR11132">
    <property type="entry name" value="SOLUTE CARRIER FAMILY 35"/>
    <property type="match status" value="1"/>
</dbReference>
<sequence>MCMSGQVQQQALLLSSISQAGSYQSSYSSAASGLFMIFLWAFKLQPVPKVDKGFLLALLPVGFFHTVGHVAACVSFSQMAVSFTHVIKASEPVLSVALSGPLLGINYPLYVWLSLLPIVLGCSMSAMKEVSFVWAGFNNAMISNLGMVLRNIYSKKSLNNYKEVDGINLFGLISMVSLLYCAPAAVVMESSAWSAAWEAAVLKLGALPFYQYLAWGGLFYHLYNQLSYMVLDLGISPVTFSVGNTMKRVAVVVSAVMFFKNPVSALNWAGSSLAILGTYLYTVAMDRFSAEQKAAKAAKGSA</sequence>
<keyword evidence="8" id="KW-1185">Reference proteome</keyword>
<feature type="transmembrane region" description="Helical" evidence="5">
    <location>
        <begin position="265"/>
        <end position="284"/>
    </location>
</feature>
<gene>
    <name evidence="7" type="ORF">CEUSTIGMA_g4060.t1</name>
</gene>
<feature type="transmembrane region" description="Helical" evidence="5">
    <location>
        <begin position="97"/>
        <end position="120"/>
    </location>
</feature>
<evidence type="ECO:0000259" key="6">
    <source>
        <dbReference type="Pfam" id="PF03151"/>
    </source>
</evidence>
<dbReference type="GO" id="GO:0016020">
    <property type="term" value="C:membrane"/>
    <property type="evidence" value="ECO:0007669"/>
    <property type="project" value="UniProtKB-SubCell"/>
</dbReference>
<keyword evidence="2 5" id="KW-0812">Transmembrane</keyword>
<dbReference type="InterPro" id="IPR004853">
    <property type="entry name" value="Sugar_P_trans_dom"/>
</dbReference>
<feature type="transmembrane region" description="Helical" evidence="5">
    <location>
        <begin position="132"/>
        <end position="149"/>
    </location>
</feature>
<evidence type="ECO:0000313" key="7">
    <source>
        <dbReference type="EMBL" id="GAX76614.1"/>
    </source>
</evidence>
<dbReference type="InterPro" id="IPR050186">
    <property type="entry name" value="TPT_transporter"/>
</dbReference>
<accession>A0A250X0J2</accession>
<protein>
    <recommendedName>
        <fullName evidence="6">Sugar phosphate transporter domain-containing protein</fullName>
    </recommendedName>
</protein>
<evidence type="ECO:0000256" key="3">
    <source>
        <dbReference type="ARBA" id="ARBA00022989"/>
    </source>
</evidence>
<organism evidence="7 8">
    <name type="scientific">Chlamydomonas eustigma</name>
    <dbReference type="NCBI Taxonomy" id="1157962"/>
    <lineage>
        <taxon>Eukaryota</taxon>
        <taxon>Viridiplantae</taxon>
        <taxon>Chlorophyta</taxon>
        <taxon>core chlorophytes</taxon>
        <taxon>Chlorophyceae</taxon>
        <taxon>CS clade</taxon>
        <taxon>Chlamydomonadales</taxon>
        <taxon>Chlamydomonadaceae</taxon>
        <taxon>Chlamydomonas</taxon>
    </lineage>
</organism>
<feature type="transmembrane region" description="Helical" evidence="5">
    <location>
        <begin position="169"/>
        <end position="188"/>
    </location>
</feature>
<keyword evidence="3 5" id="KW-1133">Transmembrane helix</keyword>
<evidence type="ECO:0000256" key="1">
    <source>
        <dbReference type="ARBA" id="ARBA00004141"/>
    </source>
</evidence>
<dbReference type="EMBL" id="BEGY01000018">
    <property type="protein sequence ID" value="GAX76614.1"/>
    <property type="molecule type" value="Genomic_DNA"/>
</dbReference>
<feature type="transmembrane region" description="Helical" evidence="5">
    <location>
        <begin position="23"/>
        <end position="42"/>
    </location>
</feature>